<name>A0A520KSC7_METT2</name>
<reference evidence="7 8" key="1">
    <citation type="journal article" date="2019" name="Nat. Microbiol.">
        <title>Wide diversity of methane and short-chain alkane metabolisms in uncultured archaea.</title>
        <authorList>
            <person name="Borrel G."/>
            <person name="Adam P.S."/>
            <person name="McKay L.J."/>
            <person name="Chen L.X."/>
            <person name="Sierra-Garcia I.N."/>
            <person name="Sieber C.M."/>
            <person name="Letourneur Q."/>
            <person name="Ghozlane A."/>
            <person name="Andersen G.L."/>
            <person name="Li W.J."/>
            <person name="Hallam S.J."/>
            <person name="Muyzer G."/>
            <person name="de Oliveira V.M."/>
            <person name="Inskeep W.P."/>
            <person name="Banfield J.F."/>
            <person name="Gribaldo S."/>
        </authorList>
    </citation>
    <scope>NUCLEOTIDE SEQUENCE [LARGE SCALE GENOMIC DNA]</scope>
    <source>
        <strain evidence="7">NM1a</strain>
    </source>
</reference>
<dbReference type="InterPro" id="IPR008949">
    <property type="entry name" value="Isoprenoid_synthase_dom_sf"/>
</dbReference>
<evidence type="ECO:0000256" key="4">
    <source>
        <dbReference type="ARBA" id="ARBA00022723"/>
    </source>
</evidence>
<keyword evidence="5" id="KW-0460">Magnesium</keyword>
<comment type="cofactor">
    <cofactor evidence="1">
        <name>Mg(2+)</name>
        <dbReference type="ChEBI" id="CHEBI:18420"/>
    </cofactor>
</comment>
<comment type="caution">
    <text evidence="7">The sequence shown here is derived from an EMBL/GenBank/DDBJ whole genome shotgun (WGS) entry which is preliminary data.</text>
</comment>
<dbReference type="GO" id="GO:0004659">
    <property type="term" value="F:prenyltransferase activity"/>
    <property type="evidence" value="ECO:0007669"/>
    <property type="project" value="InterPro"/>
</dbReference>
<protein>
    <submittedName>
        <fullName evidence="7">Polyprenyl synthetase family protein</fullName>
    </submittedName>
</protein>
<dbReference type="PROSITE" id="PS00444">
    <property type="entry name" value="POLYPRENYL_SYNTHASE_2"/>
    <property type="match status" value="1"/>
</dbReference>
<dbReference type="CDD" id="cd00685">
    <property type="entry name" value="Trans_IPPS_HT"/>
    <property type="match status" value="1"/>
</dbReference>
<evidence type="ECO:0000256" key="1">
    <source>
        <dbReference type="ARBA" id="ARBA00001946"/>
    </source>
</evidence>
<evidence type="ECO:0000256" key="5">
    <source>
        <dbReference type="ARBA" id="ARBA00022842"/>
    </source>
</evidence>
<dbReference type="AlphaFoldDB" id="A0A520KSC7"/>
<dbReference type="PANTHER" id="PTHR12001">
    <property type="entry name" value="GERANYLGERANYL PYROPHOSPHATE SYNTHASE"/>
    <property type="match status" value="1"/>
</dbReference>
<dbReference type="GO" id="GO:0008299">
    <property type="term" value="P:isoprenoid biosynthetic process"/>
    <property type="evidence" value="ECO:0007669"/>
    <property type="project" value="InterPro"/>
</dbReference>
<keyword evidence="3 6" id="KW-0808">Transferase</keyword>
<evidence type="ECO:0000313" key="8">
    <source>
        <dbReference type="Proteomes" id="UP000317158"/>
    </source>
</evidence>
<dbReference type="SFLD" id="SFLDG01017">
    <property type="entry name" value="Polyprenyl_Transferase_Like"/>
    <property type="match status" value="1"/>
</dbReference>
<organism evidence="7 8">
    <name type="scientific">Methanoliparum thermophilum</name>
    <dbReference type="NCBI Taxonomy" id="2491083"/>
    <lineage>
        <taxon>Archaea</taxon>
        <taxon>Methanobacteriati</taxon>
        <taxon>Methanobacteriota</taxon>
        <taxon>Candidatus Methanoliparia</taxon>
        <taxon>Candidatus Methanoliparales</taxon>
        <taxon>Candidatus Methanoliparaceae</taxon>
        <taxon>Candidatus Methanoliparum</taxon>
    </lineage>
</organism>
<dbReference type="EMBL" id="RXIF01000006">
    <property type="protein sequence ID" value="RZN64503.1"/>
    <property type="molecule type" value="Genomic_DNA"/>
</dbReference>
<dbReference type="Pfam" id="PF00348">
    <property type="entry name" value="polyprenyl_synt"/>
    <property type="match status" value="1"/>
</dbReference>
<dbReference type="InterPro" id="IPR033749">
    <property type="entry name" value="Polyprenyl_synt_CS"/>
</dbReference>
<dbReference type="Gene3D" id="1.10.600.10">
    <property type="entry name" value="Farnesyl Diphosphate Synthase"/>
    <property type="match status" value="1"/>
</dbReference>
<evidence type="ECO:0000313" key="7">
    <source>
        <dbReference type="EMBL" id="RZN64503.1"/>
    </source>
</evidence>
<dbReference type="PANTHER" id="PTHR12001:SF85">
    <property type="entry name" value="SHORT CHAIN ISOPRENYL DIPHOSPHATE SYNTHASE"/>
    <property type="match status" value="1"/>
</dbReference>
<keyword evidence="4" id="KW-0479">Metal-binding</keyword>
<evidence type="ECO:0000256" key="3">
    <source>
        <dbReference type="ARBA" id="ARBA00022679"/>
    </source>
</evidence>
<evidence type="ECO:0000256" key="6">
    <source>
        <dbReference type="RuleBase" id="RU004466"/>
    </source>
</evidence>
<dbReference type="SUPFAM" id="SSF48576">
    <property type="entry name" value="Terpenoid synthases"/>
    <property type="match status" value="1"/>
</dbReference>
<dbReference type="InterPro" id="IPR000092">
    <property type="entry name" value="Polyprenyl_synt"/>
</dbReference>
<comment type="similarity">
    <text evidence="2 6">Belongs to the FPP/GGPP synthase family.</text>
</comment>
<accession>A0A520KSC7</accession>
<dbReference type="SFLD" id="SFLDS00005">
    <property type="entry name" value="Isoprenoid_Synthase_Type_I"/>
    <property type="match status" value="1"/>
</dbReference>
<sequence>MDLELVLNRYSERFDNRLVHYLETKLSDEEPQIFYEAIRHVPLIGGKRIRPILATLCCDALGGYPEDAMQWGLGVELIHNSSLIHDDIIDGDTKRRNVPTVHEKYGIPLAITVGDALLSEAFNILSTLPEFRMEHHGIDVVKELIVSIAIAAKDLYFGEALDLSFMNRFDVTIDEYMVMIEKKTAALHWLAARGGAILGGGNAKEIEELSKFGRDFGVMFQIKDDLLGIVGKEELLGKTVGIDIKGRKRTLYIVHALQNAQDEYREVLKHLLMGDPRPGDVKMAKIILDHTGSIRYCENKLEEIKRRAKSHLKILPESDAKDVLLEMADWSVTREK</sequence>
<dbReference type="Proteomes" id="UP000317158">
    <property type="component" value="Unassembled WGS sequence"/>
</dbReference>
<gene>
    <name evidence="7" type="ORF">EF806_03940</name>
</gene>
<dbReference type="GO" id="GO:0046872">
    <property type="term" value="F:metal ion binding"/>
    <property type="evidence" value="ECO:0007669"/>
    <property type="project" value="UniProtKB-KW"/>
</dbReference>
<proteinExistence type="inferred from homology"/>
<evidence type="ECO:0000256" key="2">
    <source>
        <dbReference type="ARBA" id="ARBA00006706"/>
    </source>
</evidence>